<evidence type="ECO:0000313" key="1">
    <source>
        <dbReference type="EMBL" id="GCC41115.1"/>
    </source>
</evidence>
<protein>
    <submittedName>
        <fullName evidence="1">Uncharacterized protein</fullName>
    </submittedName>
</protein>
<sequence>MVHLALDPFFRLAFPWPPGAVLASVSLPVSESVSVISMVMRIRGVPAGSRPPGARGQADRYFLSRFDSESLAFFSLAALPLLLWSRVA</sequence>
<gene>
    <name evidence="1" type="ORF">chiPu_0025324</name>
</gene>
<accession>A0A401TET0</accession>
<proteinExistence type="predicted"/>
<reference evidence="1 2" key="1">
    <citation type="journal article" date="2018" name="Nat. Ecol. Evol.">
        <title>Shark genomes provide insights into elasmobranch evolution and the origin of vertebrates.</title>
        <authorList>
            <person name="Hara Y"/>
            <person name="Yamaguchi K"/>
            <person name="Onimaru K"/>
            <person name="Kadota M"/>
            <person name="Koyanagi M"/>
            <person name="Keeley SD"/>
            <person name="Tatsumi K"/>
            <person name="Tanaka K"/>
            <person name="Motone F"/>
            <person name="Kageyama Y"/>
            <person name="Nozu R"/>
            <person name="Adachi N"/>
            <person name="Nishimura O"/>
            <person name="Nakagawa R"/>
            <person name="Tanegashima C"/>
            <person name="Kiyatake I"/>
            <person name="Matsumoto R"/>
            <person name="Murakumo K"/>
            <person name="Nishida K"/>
            <person name="Terakita A"/>
            <person name="Kuratani S"/>
            <person name="Sato K"/>
            <person name="Hyodo S Kuraku.S."/>
        </authorList>
    </citation>
    <scope>NUCLEOTIDE SEQUENCE [LARGE SCALE GENOMIC DNA]</scope>
</reference>
<comment type="caution">
    <text evidence="1">The sequence shown here is derived from an EMBL/GenBank/DDBJ whole genome shotgun (WGS) entry which is preliminary data.</text>
</comment>
<dbReference type="AlphaFoldDB" id="A0A401TET0"/>
<evidence type="ECO:0000313" key="2">
    <source>
        <dbReference type="Proteomes" id="UP000287033"/>
    </source>
</evidence>
<dbReference type="EMBL" id="BEZZ01056562">
    <property type="protein sequence ID" value="GCC41115.1"/>
    <property type="molecule type" value="Genomic_DNA"/>
</dbReference>
<keyword evidence="2" id="KW-1185">Reference proteome</keyword>
<dbReference type="Proteomes" id="UP000287033">
    <property type="component" value="Unassembled WGS sequence"/>
</dbReference>
<organism evidence="1 2">
    <name type="scientific">Chiloscyllium punctatum</name>
    <name type="common">Brownbanded bambooshark</name>
    <name type="synonym">Hemiscyllium punctatum</name>
    <dbReference type="NCBI Taxonomy" id="137246"/>
    <lineage>
        <taxon>Eukaryota</taxon>
        <taxon>Metazoa</taxon>
        <taxon>Chordata</taxon>
        <taxon>Craniata</taxon>
        <taxon>Vertebrata</taxon>
        <taxon>Chondrichthyes</taxon>
        <taxon>Elasmobranchii</taxon>
        <taxon>Galeomorphii</taxon>
        <taxon>Galeoidea</taxon>
        <taxon>Orectolobiformes</taxon>
        <taxon>Hemiscylliidae</taxon>
        <taxon>Chiloscyllium</taxon>
    </lineage>
</organism>
<name>A0A401TET0_CHIPU</name>